<feature type="chain" id="PRO_5043486425" evidence="2">
    <location>
        <begin position="22"/>
        <end position="140"/>
    </location>
</feature>
<comment type="caution">
    <text evidence="3">The sequence shown here is derived from an EMBL/GenBank/DDBJ whole genome shotgun (WGS) entry which is preliminary data.</text>
</comment>
<dbReference type="Pfam" id="PF14108">
    <property type="entry name" value="ABA4-like"/>
    <property type="match status" value="1"/>
</dbReference>
<name>A0AAW1S9V8_9CHLO</name>
<evidence type="ECO:0000256" key="2">
    <source>
        <dbReference type="SAM" id="SignalP"/>
    </source>
</evidence>
<proteinExistence type="predicted"/>
<keyword evidence="1" id="KW-1133">Transmembrane helix</keyword>
<feature type="transmembrane region" description="Helical" evidence="1">
    <location>
        <begin position="57"/>
        <end position="78"/>
    </location>
</feature>
<gene>
    <name evidence="3" type="ORF">WJX81_006808</name>
</gene>
<accession>A0AAW1S9V8</accession>
<keyword evidence="2" id="KW-0732">Signal</keyword>
<evidence type="ECO:0000256" key="1">
    <source>
        <dbReference type="SAM" id="Phobius"/>
    </source>
</evidence>
<dbReference type="PANTHER" id="PTHR34543:SF1">
    <property type="entry name" value="PROTEIN ABA DEFICIENT 4, CHLOROPLASTIC"/>
    <property type="match status" value="1"/>
</dbReference>
<keyword evidence="4" id="KW-1185">Reference proteome</keyword>
<dbReference type="Proteomes" id="UP001445335">
    <property type="component" value="Unassembled WGS sequence"/>
</dbReference>
<evidence type="ECO:0000313" key="3">
    <source>
        <dbReference type="EMBL" id="KAK9842571.1"/>
    </source>
</evidence>
<keyword evidence="1" id="KW-0472">Membrane</keyword>
<keyword evidence="1" id="KW-0812">Transmembrane</keyword>
<organism evidence="3 4">
    <name type="scientific">Elliptochloris bilobata</name>
    <dbReference type="NCBI Taxonomy" id="381761"/>
    <lineage>
        <taxon>Eukaryota</taxon>
        <taxon>Viridiplantae</taxon>
        <taxon>Chlorophyta</taxon>
        <taxon>core chlorophytes</taxon>
        <taxon>Trebouxiophyceae</taxon>
        <taxon>Trebouxiophyceae incertae sedis</taxon>
        <taxon>Elliptochloris clade</taxon>
        <taxon>Elliptochloris</taxon>
    </lineage>
</organism>
<dbReference type="PANTHER" id="PTHR34543">
    <property type="entry name" value="PROTEIN ABA DEFICIENT 4, CHLOROPLASTIC"/>
    <property type="match status" value="1"/>
</dbReference>
<dbReference type="EMBL" id="JALJOU010000007">
    <property type="protein sequence ID" value="KAK9842571.1"/>
    <property type="molecule type" value="Genomic_DNA"/>
</dbReference>
<evidence type="ECO:0000313" key="4">
    <source>
        <dbReference type="Proteomes" id="UP001445335"/>
    </source>
</evidence>
<dbReference type="InterPro" id="IPR025461">
    <property type="entry name" value="ABA4-like"/>
</dbReference>
<protein>
    <submittedName>
        <fullName evidence="3">Uncharacterized protein</fullName>
    </submittedName>
</protein>
<feature type="signal peptide" evidence="2">
    <location>
        <begin position="1"/>
        <end position="21"/>
    </location>
</feature>
<sequence>MRSDLHFVPLALLYLYLLVHSWEPDTLSLILPGSLAEGFKGGFSPQFLPSLSGIQLLFSRVVTAASLWVHIMAINLYAARAVYLQGLAQGVPVRHTVLLCAVCGPVGLLSHLATCALWNPVATSEQVITAPGLGPAAEAA</sequence>
<dbReference type="AlphaFoldDB" id="A0AAW1S9V8"/>
<reference evidence="3 4" key="1">
    <citation type="journal article" date="2024" name="Nat. Commun.">
        <title>Phylogenomics reveals the evolutionary origins of lichenization in chlorophyte algae.</title>
        <authorList>
            <person name="Puginier C."/>
            <person name="Libourel C."/>
            <person name="Otte J."/>
            <person name="Skaloud P."/>
            <person name="Haon M."/>
            <person name="Grisel S."/>
            <person name="Petersen M."/>
            <person name="Berrin J.G."/>
            <person name="Delaux P.M."/>
            <person name="Dal Grande F."/>
            <person name="Keller J."/>
        </authorList>
    </citation>
    <scope>NUCLEOTIDE SEQUENCE [LARGE SCALE GENOMIC DNA]</scope>
    <source>
        <strain evidence="3 4">SAG 245.80</strain>
    </source>
</reference>